<dbReference type="EMBL" id="ANJA01003861">
    <property type="protein sequence ID" value="ETO60888.1"/>
    <property type="molecule type" value="Genomic_DNA"/>
</dbReference>
<feature type="compositionally biased region" description="Basic and acidic residues" evidence="1">
    <location>
        <begin position="1"/>
        <end position="15"/>
    </location>
</feature>
<accession>A0A080Z2M7</accession>
<dbReference type="Proteomes" id="UP000028582">
    <property type="component" value="Unassembled WGS sequence"/>
</dbReference>
<dbReference type="Gene3D" id="2.30.30.140">
    <property type="match status" value="1"/>
</dbReference>
<dbReference type="CDD" id="cd20104">
    <property type="entry name" value="MBT_PHF20L1-like"/>
    <property type="match status" value="1"/>
</dbReference>
<protein>
    <recommendedName>
        <fullName evidence="4">Tudor domain-containing protein</fullName>
    </recommendedName>
</protein>
<dbReference type="OrthoDB" id="88541at2759"/>
<comment type="caution">
    <text evidence="2">The sequence shown here is derived from an EMBL/GenBank/DDBJ whole genome shotgun (WGS) entry which is preliminary data.</text>
</comment>
<dbReference type="AlphaFoldDB" id="A0A080Z2M7"/>
<evidence type="ECO:0000313" key="2">
    <source>
        <dbReference type="EMBL" id="ETO60888.1"/>
    </source>
</evidence>
<evidence type="ECO:0000256" key="1">
    <source>
        <dbReference type="SAM" id="MobiDB-lite"/>
    </source>
</evidence>
<feature type="region of interest" description="Disordered" evidence="1">
    <location>
        <begin position="1"/>
        <end position="22"/>
    </location>
</feature>
<dbReference type="SUPFAM" id="SSF63748">
    <property type="entry name" value="Tudor/PWWP/MBT"/>
    <property type="match status" value="1"/>
</dbReference>
<reference evidence="2 3" key="1">
    <citation type="submission" date="2013-11" db="EMBL/GenBank/DDBJ databases">
        <title>The Genome Sequence of Phytophthora parasitica P1976.</title>
        <authorList>
            <consortium name="The Broad Institute Genomics Platform"/>
            <person name="Russ C."/>
            <person name="Tyler B."/>
            <person name="Panabieres F."/>
            <person name="Shan W."/>
            <person name="Tripathy S."/>
            <person name="Grunwald N."/>
            <person name="Machado M."/>
            <person name="Johnson C.S."/>
            <person name="Walker B."/>
            <person name="Young S."/>
            <person name="Zeng Q."/>
            <person name="Gargeya S."/>
            <person name="Fitzgerald M."/>
            <person name="Haas B."/>
            <person name="Abouelleil A."/>
            <person name="Allen A.W."/>
            <person name="Alvarado L."/>
            <person name="Arachchi H.M."/>
            <person name="Berlin A.M."/>
            <person name="Chapman S.B."/>
            <person name="Gainer-Dewar J."/>
            <person name="Goldberg J."/>
            <person name="Griggs A."/>
            <person name="Gujja S."/>
            <person name="Hansen M."/>
            <person name="Howarth C."/>
            <person name="Imamovic A."/>
            <person name="Ireland A."/>
            <person name="Larimer J."/>
            <person name="McCowan C."/>
            <person name="Murphy C."/>
            <person name="Pearson M."/>
            <person name="Poon T.W."/>
            <person name="Priest M."/>
            <person name="Roberts A."/>
            <person name="Saif S."/>
            <person name="Shea T."/>
            <person name="Sisk P."/>
            <person name="Sykes S."/>
            <person name="Wortman J."/>
            <person name="Nusbaum C."/>
            <person name="Birren B."/>
        </authorList>
    </citation>
    <scope>NUCLEOTIDE SEQUENCE [LARGE SCALE GENOMIC DNA]</scope>
    <source>
        <strain evidence="2 3">P1976</strain>
    </source>
</reference>
<evidence type="ECO:0008006" key="4">
    <source>
        <dbReference type="Google" id="ProtNLM"/>
    </source>
</evidence>
<proteinExistence type="predicted"/>
<sequence length="91" mass="10446">MTTREEPLLKEERLHTGTRGPPFDFDGFANQVNVGDDIDALDCEHNWRRARAVEIAEDEVKVHYQGTQAKCDEWIPRSGRRLVPRGMNAPK</sequence>
<evidence type="ECO:0000313" key="3">
    <source>
        <dbReference type="Proteomes" id="UP000028582"/>
    </source>
</evidence>
<name>A0A080Z2M7_PHYNI</name>
<gene>
    <name evidence="2" type="ORF">F444_20975</name>
</gene>
<organism evidence="2 3">
    <name type="scientific">Phytophthora nicotianae P1976</name>
    <dbReference type="NCBI Taxonomy" id="1317066"/>
    <lineage>
        <taxon>Eukaryota</taxon>
        <taxon>Sar</taxon>
        <taxon>Stramenopiles</taxon>
        <taxon>Oomycota</taxon>
        <taxon>Peronosporomycetes</taxon>
        <taxon>Peronosporales</taxon>
        <taxon>Peronosporaceae</taxon>
        <taxon>Phytophthora</taxon>
    </lineage>
</organism>